<dbReference type="GO" id="GO:0008422">
    <property type="term" value="F:beta-glucosidase activity"/>
    <property type="evidence" value="ECO:0007669"/>
    <property type="project" value="TreeGrafter"/>
</dbReference>
<accession>A0A6A6L1B4</accession>
<dbReference type="PANTHER" id="PTHR10353">
    <property type="entry name" value="GLYCOSYL HYDROLASE"/>
    <property type="match status" value="1"/>
</dbReference>
<reference evidence="3 4" key="1">
    <citation type="journal article" date="2020" name="Mol. Plant">
        <title>The Chromosome-Based Rubber Tree Genome Provides New Insights into Spurge Genome Evolution and Rubber Biosynthesis.</title>
        <authorList>
            <person name="Liu J."/>
            <person name="Shi C."/>
            <person name="Shi C.C."/>
            <person name="Li W."/>
            <person name="Zhang Q.J."/>
            <person name="Zhang Y."/>
            <person name="Li K."/>
            <person name="Lu H.F."/>
            <person name="Shi C."/>
            <person name="Zhu S.T."/>
            <person name="Xiao Z.Y."/>
            <person name="Nan H."/>
            <person name="Yue Y."/>
            <person name="Zhu X.G."/>
            <person name="Wu Y."/>
            <person name="Hong X.N."/>
            <person name="Fan G.Y."/>
            <person name="Tong Y."/>
            <person name="Zhang D."/>
            <person name="Mao C.L."/>
            <person name="Liu Y.L."/>
            <person name="Hao S.J."/>
            <person name="Liu W.Q."/>
            <person name="Lv M.Q."/>
            <person name="Zhang H.B."/>
            <person name="Liu Y."/>
            <person name="Hu-Tang G.R."/>
            <person name="Wang J.P."/>
            <person name="Wang J.H."/>
            <person name="Sun Y.H."/>
            <person name="Ni S.B."/>
            <person name="Chen W.B."/>
            <person name="Zhang X.C."/>
            <person name="Jiao Y.N."/>
            <person name="Eichler E.E."/>
            <person name="Li G.H."/>
            <person name="Liu X."/>
            <person name="Gao L.Z."/>
        </authorList>
    </citation>
    <scope>NUCLEOTIDE SEQUENCE [LARGE SCALE GENOMIC DNA]</scope>
    <source>
        <strain evidence="4">cv. GT1</strain>
        <tissue evidence="3">Leaf</tissue>
    </source>
</reference>
<dbReference type="InterPro" id="IPR001360">
    <property type="entry name" value="Glyco_hydro_1"/>
</dbReference>
<dbReference type="PRINTS" id="PR00131">
    <property type="entry name" value="GLHYDRLASE1"/>
</dbReference>
<gene>
    <name evidence="3" type="ORF">GH714_002192</name>
</gene>
<dbReference type="Gene3D" id="3.20.20.80">
    <property type="entry name" value="Glycosidases"/>
    <property type="match status" value="2"/>
</dbReference>
<dbReference type="GO" id="GO:0005975">
    <property type="term" value="P:carbohydrate metabolic process"/>
    <property type="evidence" value="ECO:0007669"/>
    <property type="project" value="InterPro"/>
</dbReference>
<comment type="similarity">
    <text evidence="1 2">Belongs to the glycosyl hydrolase 1 family.</text>
</comment>
<evidence type="ECO:0000313" key="3">
    <source>
        <dbReference type="EMBL" id="KAF2293479.1"/>
    </source>
</evidence>
<proteinExistence type="inferred from homology"/>
<comment type="caution">
    <text evidence="3">The sequence shown here is derived from an EMBL/GenBank/DDBJ whole genome shotgun (WGS) entry which is preliminary data.</text>
</comment>
<name>A0A6A6L1B4_HEVBR</name>
<evidence type="ECO:0000313" key="4">
    <source>
        <dbReference type="Proteomes" id="UP000467840"/>
    </source>
</evidence>
<dbReference type="Pfam" id="PF00232">
    <property type="entry name" value="Glyco_hydro_1"/>
    <property type="match status" value="1"/>
</dbReference>
<evidence type="ECO:0008006" key="5">
    <source>
        <dbReference type="Google" id="ProtNLM"/>
    </source>
</evidence>
<sequence length="118" mass="14056">MFGLWMDPITYGHYPRTVLDLVGDRLLNFTEDQVEKLRGSVDNVNLKGYFAWSYLDNFEWNLGYTSSFGLYHVNRDDMTRTRKHSADWFEKFPNVQEKKIIPITSRNYSRMVGKFQVM</sequence>
<evidence type="ECO:0000256" key="1">
    <source>
        <dbReference type="ARBA" id="ARBA00010838"/>
    </source>
</evidence>
<dbReference type="Proteomes" id="UP000467840">
    <property type="component" value="Chromosome 7"/>
</dbReference>
<dbReference type="PANTHER" id="PTHR10353:SF323">
    <property type="entry name" value="LINAMARASE"/>
    <property type="match status" value="1"/>
</dbReference>
<dbReference type="InterPro" id="IPR017853">
    <property type="entry name" value="GH"/>
</dbReference>
<dbReference type="EMBL" id="JAAGAX010000013">
    <property type="protein sequence ID" value="KAF2293479.1"/>
    <property type="molecule type" value="Genomic_DNA"/>
</dbReference>
<keyword evidence="4" id="KW-1185">Reference proteome</keyword>
<dbReference type="AlphaFoldDB" id="A0A6A6L1B4"/>
<dbReference type="SUPFAM" id="SSF51445">
    <property type="entry name" value="(Trans)glycosidases"/>
    <property type="match status" value="1"/>
</dbReference>
<evidence type="ECO:0000256" key="2">
    <source>
        <dbReference type="RuleBase" id="RU003690"/>
    </source>
</evidence>
<organism evidence="3 4">
    <name type="scientific">Hevea brasiliensis</name>
    <name type="common">Para rubber tree</name>
    <name type="synonym">Siphonia brasiliensis</name>
    <dbReference type="NCBI Taxonomy" id="3981"/>
    <lineage>
        <taxon>Eukaryota</taxon>
        <taxon>Viridiplantae</taxon>
        <taxon>Streptophyta</taxon>
        <taxon>Embryophyta</taxon>
        <taxon>Tracheophyta</taxon>
        <taxon>Spermatophyta</taxon>
        <taxon>Magnoliopsida</taxon>
        <taxon>eudicotyledons</taxon>
        <taxon>Gunneridae</taxon>
        <taxon>Pentapetalae</taxon>
        <taxon>rosids</taxon>
        <taxon>fabids</taxon>
        <taxon>Malpighiales</taxon>
        <taxon>Euphorbiaceae</taxon>
        <taxon>Crotonoideae</taxon>
        <taxon>Micrandreae</taxon>
        <taxon>Hevea</taxon>
    </lineage>
</organism>
<protein>
    <recommendedName>
        <fullName evidence="5">Beta-glucosidase</fullName>
    </recommendedName>
</protein>